<sequence length="358" mass="40158">MGLDSTEPASEPEVELVPVQWISDGHCYWPGSLRGMALHLAIKNRTEPEDSWDQWEVRTLFTTESYEEGRRKAREAEMTSDLLSEAEACGQRPRRKKKRVQLGPPGGLERVESEEDRPSPPTKNLPAPAPIIQPPSMPVTPLPIPQPMYTDLSTNSGPPPPVHYSEMLQSWEPVNEMPSLPSHHTYRWAPQQSEPALLKEVLTKLEMVLDQQSTILRLLQHQVAPGPGVEQIEGLPLQNLVALQNLEQSLQSPDYKEKMINYLGAIGGADVKDTTWRVLKKLISNTLAKSLNWRGVNGKTSVAGLNLREVIIAAVRRNPIVGVVAEAEVEQITKRWLQLATDREGGRKRRLLEKERMA</sequence>
<keyword evidence="3" id="KW-1185">Reference proteome</keyword>
<evidence type="ECO:0000256" key="1">
    <source>
        <dbReference type="SAM" id="MobiDB-lite"/>
    </source>
</evidence>
<dbReference type="PANTHER" id="PTHR34153:SF2">
    <property type="entry name" value="SI:CH211-262H13.3-RELATED"/>
    <property type="match status" value="1"/>
</dbReference>
<gene>
    <name evidence="4" type="primary">LOC114443013</name>
</gene>
<name>A0A6P7J7F7_9TELE</name>
<feature type="compositionally biased region" description="Basic and acidic residues" evidence="1">
    <location>
        <begin position="67"/>
        <end position="77"/>
    </location>
</feature>
<dbReference type="Pfam" id="PF16064">
    <property type="entry name" value="DUF4806"/>
    <property type="match status" value="1"/>
</dbReference>
<evidence type="ECO:0000313" key="3">
    <source>
        <dbReference type="Proteomes" id="UP000515145"/>
    </source>
</evidence>
<dbReference type="RefSeq" id="XP_028272717.1">
    <property type="nucleotide sequence ID" value="XM_028416916.1"/>
</dbReference>
<dbReference type="Proteomes" id="UP000515145">
    <property type="component" value="Chromosome 10"/>
</dbReference>
<feature type="region of interest" description="Disordered" evidence="1">
    <location>
        <begin position="65"/>
        <end position="133"/>
    </location>
</feature>
<organism evidence="3 4">
    <name type="scientific">Parambassis ranga</name>
    <name type="common">Indian glassy fish</name>
    <dbReference type="NCBI Taxonomy" id="210632"/>
    <lineage>
        <taxon>Eukaryota</taxon>
        <taxon>Metazoa</taxon>
        <taxon>Chordata</taxon>
        <taxon>Craniata</taxon>
        <taxon>Vertebrata</taxon>
        <taxon>Euteleostomi</taxon>
        <taxon>Actinopterygii</taxon>
        <taxon>Neopterygii</taxon>
        <taxon>Teleostei</taxon>
        <taxon>Neoteleostei</taxon>
        <taxon>Acanthomorphata</taxon>
        <taxon>Ovalentaria</taxon>
        <taxon>Ambassidae</taxon>
        <taxon>Parambassis</taxon>
    </lineage>
</organism>
<protein>
    <submittedName>
        <fullName evidence="4">Uncharacterized protein LOC114443013</fullName>
    </submittedName>
</protein>
<feature type="domain" description="DUF4806" evidence="2">
    <location>
        <begin position="236"/>
        <end position="300"/>
    </location>
</feature>
<dbReference type="InParanoid" id="A0A6P7J7F7"/>
<dbReference type="AlphaFoldDB" id="A0A6P7J7F7"/>
<dbReference type="PANTHER" id="PTHR34153">
    <property type="entry name" value="SI:CH211-262H13.3-RELATED-RELATED"/>
    <property type="match status" value="1"/>
</dbReference>
<feature type="compositionally biased region" description="Pro residues" evidence="1">
    <location>
        <begin position="119"/>
        <end position="133"/>
    </location>
</feature>
<evidence type="ECO:0000313" key="4">
    <source>
        <dbReference type="RefSeq" id="XP_028272717.1"/>
    </source>
</evidence>
<accession>A0A6P7J7F7</accession>
<evidence type="ECO:0000259" key="2">
    <source>
        <dbReference type="Pfam" id="PF16064"/>
    </source>
</evidence>
<dbReference type="GeneID" id="114443013"/>
<reference evidence="4" key="1">
    <citation type="submission" date="2025-08" db="UniProtKB">
        <authorList>
            <consortium name="RefSeq"/>
        </authorList>
    </citation>
    <scope>IDENTIFICATION</scope>
</reference>
<dbReference type="InterPro" id="IPR032071">
    <property type="entry name" value="DUF4806"/>
</dbReference>
<dbReference type="OrthoDB" id="8939517at2759"/>
<proteinExistence type="predicted"/>